<evidence type="ECO:0000313" key="2">
    <source>
        <dbReference type="EMBL" id="CAE4564574.1"/>
    </source>
</evidence>
<evidence type="ECO:0000256" key="1">
    <source>
        <dbReference type="SAM" id="MobiDB-lite"/>
    </source>
</evidence>
<protein>
    <submittedName>
        <fullName evidence="2">Uncharacterized protein</fullName>
    </submittedName>
</protein>
<feature type="region of interest" description="Disordered" evidence="1">
    <location>
        <begin position="1"/>
        <end position="27"/>
    </location>
</feature>
<reference evidence="2" key="1">
    <citation type="submission" date="2021-01" db="EMBL/GenBank/DDBJ databases">
        <authorList>
            <person name="Corre E."/>
            <person name="Pelletier E."/>
            <person name="Niang G."/>
            <person name="Scheremetjew M."/>
            <person name="Finn R."/>
            <person name="Kale V."/>
            <person name="Holt S."/>
            <person name="Cochrane G."/>
            <person name="Meng A."/>
            <person name="Brown T."/>
            <person name="Cohen L."/>
        </authorList>
    </citation>
    <scope>NUCLEOTIDE SEQUENCE</scope>
    <source>
        <strain evidence="2">CCMP3105</strain>
    </source>
</reference>
<sequence length="242" mass="25747">MEGGTAPPKRKRAEEGAPIAHEGGPPAWLTGQFPDHACWSTWRTCQVRVDAELGAGLDLEATSSGYRVDGVEDKPGQPEALRQGALIVSIDGFPLFGLDEEALEEAFGSRFKDGAVVEMLDWEEFCAAEAERDAADDVEMEEIRAMGTAAPSFAVEISEEGRVLRQPVGARVLRTLAPGDRDKLAGDLGALGQKTGAAAEILCPPTTDMDSVVLRGEPEAVRAAKGELLQLLAFYGVSPPDE</sequence>
<dbReference type="EMBL" id="HBNR01006374">
    <property type="protein sequence ID" value="CAE4564574.1"/>
    <property type="molecule type" value="Transcribed_RNA"/>
</dbReference>
<organism evidence="2">
    <name type="scientific">Alexandrium monilatum</name>
    <dbReference type="NCBI Taxonomy" id="311494"/>
    <lineage>
        <taxon>Eukaryota</taxon>
        <taxon>Sar</taxon>
        <taxon>Alveolata</taxon>
        <taxon>Dinophyceae</taxon>
        <taxon>Gonyaulacales</taxon>
        <taxon>Pyrocystaceae</taxon>
        <taxon>Alexandrium</taxon>
    </lineage>
</organism>
<name>A0A7S4PXL3_9DINO</name>
<gene>
    <name evidence="2" type="ORF">AMON00008_LOCUS4193</name>
</gene>
<proteinExistence type="predicted"/>
<accession>A0A7S4PXL3</accession>
<dbReference type="AlphaFoldDB" id="A0A7S4PXL3"/>